<feature type="binding site" evidence="3">
    <location>
        <position position="44"/>
    </location>
    <ligand>
        <name>UDP-N-acetyl-alpha-D-muramoyl-L-alanyl-D-glutamate</name>
        <dbReference type="ChEBI" id="CHEBI:83900"/>
    </ligand>
</feature>
<dbReference type="InterPro" id="IPR005761">
    <property type="entry name" value="UDP-N-AcMur-Glu-dNH2Pim_ligase"/>
</dbReference>
<feature type="binding site" evidence="3">
    <location>
        <position position="195"/>
    </location>
    <ligand>
        <name>UDP-N-acetyl-alpha-D-muramoyl-L-alanyl-D-glutamate</name>
        <dbReference type="ChEBI" id="CHEBI:83900"/>
    </ligand>
</feature>
<dbReference type="STRING" id="626523.GCWU000342_00807"/>
<dbReference type="PANTHER" id="PTHR23135">
    <property type="entry name" value="MUR LIGASE FAMILY MEMBER"/>
    <property type="match status" value="1"/>
</dbReference>
<dbReference type="Gene3D" id="3.40.1190.10">
    <property type="entry name" value="Mur-like, catalytic domain"/>
    <property type="match status" value="1"/>
</dbReference>
<feature type="domain" description="Mur ligase C-terminal" evidence="5">
    <location>
        <begin position="347"/>
        <end position="476"/>
    </location>
</feature>
<dbReference type="GO" id="GO:0005524">
    <property type="term" value="F:ATP binding"/>
    <property type="evidence" value="ECO:0007669"/>
    <property type="project" value="UniProtKB-UniRule"/>
</dbReference>
<evidence type="ECO:0000313" key="7">
    <source>
        <dbReference type="EMBL" id="EEP29449.1"/>
    </source>
</evidence>
<dbReference type="UniPathway" id="UPA00219"/>
<dbReference type="Gene3D" id="3.90.190.20">
    <property type="entry name" value="Mur ligase, C-terminal domain"/>
    <property type="match status" value="1"/>
</dbReference>
<comment type="subcellular location">
    <subcellularLocation>
        <location evidence="3 4">Cytoplasm</location>
    </subcellularLocation>
</comment>
<dbReference type="GO" id="GO:0016881">
    <property type="term" value="F:acid-amino acid ligase activity"/>
    <property type="evidence" value="ECO:0007669"/>
    <property type="project" value="UniProtKB-UniRule"/>
</dbReference>
<keyword evidence="3 4" id="KW-0132">Cell division</keyword>
<keyword evidence="3 4" id="KW-0133">Cell shape</keyword>
<keyword evidence="3 4" id="KW-0131">Cell cycle</keyword>
<keyword evidence="3 4" id="KW-0573">Peptidoglycan synthesis</keyword>
<evidence type="ECO:0000256" key="2">
    <source>
        <dbReference type="ARBA" id="ARBA00005898"/>
    </source>
</evidence>
<dbReference type="GO" id="GO:0071555">
    <property type="term" value="P:cell wall organization"/>
    <property type="evidence" value="ECO:0007669"/>
    <property type="project" value="UniProtKB-KW"/>
</dbReference>
<dbReference type="InterPro" id="IPR013221">
    <property type="entry name" value="Mur_ligase_cen"/>
</dbReference>
<comment type="PTM">
    <text evidence="3">Carboxylation is probably crucial for Mg(2+) binding and, consequently, for the gamma-phosphate positioning of ATP.</text>
</comment>
<dbReference type="InterPro" id="IPR036565">
    <property type="entry name" value="Mur-like_cat_sf"/>
</dbReference>
<dbReference type="EC" id="6.3.2.-" evidence="3"/>
<dbReference type="InterPro" id="IPR036615">
    <property type="entry name" value="Mur_ligase_C_dom_sf"/>
</dbReference>
<dbReference type="InterPro" id="IPR035911">
    <property type="entry name" value="MurE/MurF_N"/>
</dbReference>
<sequence length="511" mass="56843">MKHLLADYLQMLAGHGLLSQTVETLGERLGESLQREITLVSCDSRKVIPGTLFICKGAGFREDFLRMAKERGAAFYLSEKPYEGVDLPWIGVSDIRAAMAHSASFCYDRPWEAFRLVGITGTKGKSTTAFFLKAIFDVYEKSRGGRPSGLISTILTEDGKESRPSRMTTPEPIELEEHFANAREAGLDYVTMEVSSQALKYDRVLDVQFDVAAFLNIGYDHISPIEHPTWEDYFASKLRIFSQCRTAVVHLGVDHSEEMLAAAQKARKVITFSETDERADVYGYGMKKQGRETHFKARVLGQEREYILGIPGFFNVSNALAAIAVAEHYGIPYDCVKEGLKRARVPGRMEEYTSADGKIVTIIDYAHNRLSFEKLFAAAKEEFPGRRIVALFGASGGKAINRRRDLGEVAAANADYIYLTEDDPGREDPTRIAEEIASYIKPFGTPYEIIPDRKEAIRTAIHAAKEPTLLLLAGKGHEVMVRRANGYEKGPSDADCARKYLTDYDGGLAGD</sequence>
<evidence type="ECO:0000256" key="1">
    <source>
        <dbReference type="ARBA" id="ARBA00004752"/>
    </source>
</evidence>
<keyword evidence="3" id="KW-0547">Nucleotide-binding</keyword>
<comment type="caution">
    <text evidence="3">Lacks conserved residue(s) required for the propagation of feature annotation.</text>
</comment>
<dbReference type="PANTHER" id="PTHR23135:SF4">
    <property type="entry name" value="UDP-N-ACETYLMURAMOYL-L-ALANYL-D-GLUTAMATE--2,6-DIAMINOPIMELATE LIGASE MURE HOMOLOG, CHLOROPLASTIC"/>
    <property type="match status" value="1"/>
</dbReference>
<dbReference type="SUPFAM" id="SSF53244">
    <property type="entry name" value="MurD-like peptide ligases, peptide-binding domain"/>
    <property type="match status" value="1"/>
</dbReference>
<evidence type="ECO:0000313" key="8">
    <source>
        <dbReference type="Proteomes" id="UP000003494"/>
    </source>
</evidence>
<dbReference type="Proteomes" id="UP000003494">
    <property type="component" value="Unassembled WGS sequence"/>
</dbReference>
<dbReference type="SUPFAM" id="SSF53623">
    <property type="entry name" value="MurD-like peptide ligases, catalytic domain"/>
    <property type="match status" value="1"/>
</dbReference>
<keyword evidence="3" id="KW-0963">Cytoplasm</keyword>
<keyword evidence="3 7" id="KW-0436">Ligase</keyword>
<dbReference type="NCBIfam" id="TIGR01085">
    <property type="entry name" value="murE"/>
    <property type="match status" value="1"/>
</dbReference>
<comment type="caution">
    <text evidence="7">The sequence shown here is derived from an EMBL/GenBank/DDBJ whole genome shotgun (WGS) entry which is preliminary data.</text>
</comment>
<keyword evidence="3" id="KW-0460">Magnesium</keyword>
<dbReference type="Pfam" id="PF08245">
    <property type="entry name" value="Mur_ligase_M"/>
    <property type="match status" value="1"/>
</dbReference>
<dbReference type="EMBL" id="ACIP02000001">
    <property type="protein sequence ID" value="EEP29449.1"/>
    <property type="molecule type" value="Genomic_DNA"/>
</dbReference>
<keyword evidence="3 4" id="KW-0961">Cell wall biogenesis/degradation</keyword>
<dbReference type="eggNOG" id="COG0769">
    <property type="taxonomic scope" value="Bacteria"/>
</dbReference>
<dbReference type="GO" id="GO:0000287">
    <property type="term" value="F:magnesium ion binding"/>
    <property type="evidence" value="ECO:0007669"/>
    <property type="project" value="UniProtKB-UniRule"/>
</dbReference>
<keyword evidence="3" id="KW-0067">ATP-binding</keyword>
<comment type="similarity">
    <text evidence="2 3">Belongs to the MurCDEF family. MurE subfamily.</text>
</comment>
<feature type="binding site" evidence="3">
    <location>
        <begin position="168"/>
        <end position="169"/>
    </location>
    <ligand>
        <name>UDP-N-acetyl-alpha-D-muramoyl-L-alanyl-D-glutamate</name>
        <dbReference type="ChEBI" id="CHEBI:83900"/>
    </ligand>
</feature>
<feature type="domain" description="Mur ligase central" evidence="6">
    <location>
        <begin position="119"/>
        <end position="326"/>
    </location>
</feature>
<comment type="cofactor">
    <cofactor evidence="3">
        <name>Mg(2+)</name>
        <dbReference type="ChEBI" id="CHEBI:18420"/>
    </cofactor>
</comment>
<feature type="modified residue" description="N6-carboxylysine" evidence="3">
    <location>
        <position position="237"/>
    </location>
</feature>
<dbReference type="GO" id="GO:0009252">
    <property type="term" value="P:peptidoglycan biosynthetic process"/>
    <property type="evidence" value="ECO:0007669"/>
    <property type="project" value="UniProtKB-UniRule"/>
</dbReference>
<dbReference type="InterPro" id="IPR004101">
    <property type="entry name" value="Mur_ligase_C"/>
</dbReference>
<reference evidence="7" key="1">
    <citation type="submission" date="2009-04" db="EMBL/GenBank/DDBJ databases">
        <authorList>
            <person name="Weinstock G."/>
            <person name="Sodergren E."/>
            <person name="Clifton S."/>
            <person name="Fulton L."/>
            <person name="Fulton B."/>
            <person name="Courtney L."/>
            <person name="Fronick C."/>
            <person name="Harrison M."/>
            <person name="Strong C."/>
            <person name="Farmer C."/>
            <person name="Delahaunty K."/>
            <person name="Markovic C."/>
            <person name="Hall O."/>
            <person name="Minx P."/>
            <person name="Tomlinson C."/>
            <person name="Mitreva M."/>
            <person name="Nelson J."/>
            <person name="Hou S."/>
            <person name="Wollam A."/>
            <person name="Pepin K.H."/>
            <person name="Johnson M."/>
            <person name="Bhonagiri V."/>
            <person name="Nash W.E."/>
            <person name="Warren W."/>
            <person name="Chinwalla A."/>
            <person name="Mardis E.R."/>
            <person name="Wilson R.K."/>
        </authorList>
    </citation>
    <scope>NUCLEOTIDE SEQUENCE [LARGE SCALE GENOMIC DNA]</scope>
    <source>
        <strain evidence="7">DSM 14600</strain>
    </source>
</reference>
<dbReference type="Pfam" id="PF02875">
    <property type="entry name" value="Mur_ligase_C"/>
    <property type="match status" value="1"/>
</dbReference>
<evidence type="ECO:0000256" key="4">
    <source>
        <dbReference type="RuleBase" id="RU004135"/>
    </source>
</evidence>
<dbReference type="AlphaFoldDB" id="C4GA02"/>
<dbReference type="Gene3D" id="3.40.1390.10">
    <property type="entry name" value="MurE/MurF, N-terminal domain"/>
    <property type="match status" value="1"/>
</dbReference>
<accession>C4GA02</accession>
<feature type="binding site" evidence="3">
    <location>
        <position position="203"/>
    </location>
    <ligand>
        <name>UDP-N-acetyl-alpha-D-muramoyl-L-alanyl-D-glutamate</name>
        <dbReference type="ChEBI" id="CHEBI:83900"/>
    </ligand>
</feature>
<dbReference type="RefSeq" id="WP_006905837.1">
    <property type="nucleotide sequence ID" value="NZ_GG665866.1"/>
</dbReference>
<protein>
    <recommendedName>
        <fullName evidence="3">UDP-N-acetylmuramyl-tripeptide synthetase</fullName>
        <ecNumber evidence="3">6.3.2.-</ecNumber>
    </recommendedName>
    <alternativeName>
        <fullName evidence="3">UDP-MurNAc-tripeptide synthetase</fullName>
    </alternativeName>
</protein>
<dbReference type="GO" id="GO:0008360">
    <property type="term" value="P:regulation of cell shape"/>
    <property type="evidence" value="ECO:0007669"/>
    <property type="project" value="UniProtKB-KW"/>
</dbReference>
<dbReference type="GO" id="GO:0005737">
    <property type="term" value="C:cytoplasm"/>
    <property type="evidence" value="ECO:0007669"/>
    <property type="project" value="UniProtKB-SubCell"/>
</dbReference>
<organism evidence="7 8">
    <name type="scientific">Shuttleworthella satelles DSM 14600</name>
    <dbReference type="NCBI Taxonomy" id="626523"/>
    <lineage>
        <taxon>Bacteria</taxon>
        <taxon>Bacillati</taxon>
        <taxon>Bacillota</taxon>
        <taxon>Clostridia</taxon>
        <taxon>Lachnospirales</taxon>
        <taxon>Lachnospiraceae</taxon>
        <taxon>Shuttleworthella</taxon>
    </lineage>
</organism>
<keyword evidence="8" id="KW-1185">Reference proteome</keyword>
<evidence type="ECO:0000259" key="5">
    <source>
        <dbReference type="Pfam" id="PF02875"/>
    </source>
</evidence>
<comment type="pathway">
    <text evidence="1 3 4">Cell wall biogenesis; peptidoglycan biosynthesis.</text>
</comment>
<feature type="binding site" evidence="3">
    <location>
        <begin position="121"/>
        <end position="127"/>
    </location>
    <ligand>
        <name>ATP</name>
        <dbReference type="ChEBI" id="CHEBI:30616"/>
    </ligand>
</feature>
<comment type="function">
    <text evidence="3">Catalyzes the addition of an amino acid to the nucleotide precursor UDP-N-acetylmuramoyl-L-alanyl-D-glutamate (UMAG) in the biosynthesis of bacterial cell-wall peptidoglycan.</text>
</comment>
<evidence type="ECO:0000256" key="3">
    <source>
        <dbReference type="HAMAP-Rule" id="MF_00208"/>
    </source>
</evidence>
<dbReference type="HAMAP" id="MF_00208">
    <property type="entry name" value="MurE"/>
    <property type="match status" value="1"/>
</dbReference>
<dbReference type="HOGENOM" id="CLU_022291_4_2_9"/>
<name>C4GA02_9FIRM</name>
<evidence type="ECO:0000259" key="6">
    <source>
        <dbReference type="Pfam" id="PF08245"/>
    </source>
</evidence>
<proteinExistence type="inferred from homology"/>
<gene>
    <name evidence="3 7" type="primary">murE</name>
    <name evidence="7" type="ORF">GCWU000342_00807</name>
</gene>
<dbReference type="SUPFAM" id="SSF63418">
    <property type="entry name" value="MurE/MurF N-terminal domain"/>
    <property type="match status" value="1"/>
</dbReference>
<dbReference type="GO" id="GO:0051301">
    <property type="term" value="P:cell division"/>
    <property type="evidence" value="ECO:0007669"/>
    <property type="project" value="UniProtKB-KW"/>
</dbReference>